<evidence type="ECO:0000256" key="7">
    <source>
        <dbReference type="ARBA" id="ARBA00022807"/>
    </source>
</evidence>
<dbReference type="GO" id="GO:0004843">
    <property type="term" value="F:cysteine-type deubiquitinase activity"/>
    <property type="evidence" value="ECO:0007669"/>
    <property type="project" value="UniProtKB-UniRule"/>
</dbReference>
<protein>
    <recommendedName>
        <fullName evidence="8">Ubiquitin carboxyl-terminal hydrolase MINDY</fullName>
        <ecNumber evidence="8">3.4.19.12</ecNumber>
    </recommendedName>
</protein>
<dbReference type="AlphaFoldDB" id="A0AAE0ZAS2"/>
<evidence type="ECO:0000259" key="10">
    <source>
        <dbReference type="PROSITE" id="PS50222"/>
    </source>
</evidence>
<dbReference type="SUPFAM" id="SSF47473">
    <property type="entry name" value="EF-hand"/>
    <property type="match status" value="1"/>
</dbReference>
<evidence type="ECO:0000256" key="5">
    <source>
        <dbReference type="ARBA" id="ARBA00022786"/>
    </source>
</evidence>
<evidence type="ECO:0000256" key="9">
    <source>
        <dbReference type="SAM" id="MobiDB-lite"/>
    </source>
</evidence>
<sequence length="453" mass="50477">MTACKLDQSTLQGMRSLLWGSSLKEDVFSRWSQGFIFSEETPSALVQFEGGPCAVIAPVQAFIVKCAIFKDKSSDLKNLTSISNAGANMLLLEALKEILLQMSTSDFVLVDLQSHPQESEACALSQQTQDAGETSQQDKKATNVESLQEGSLTLETFHSSLKIIKCRNCDELHKTLERSLPQFQSHFGVLLYLYSILLTKGINQIKNEVEDPSEPLIDGIYGHGSQSLINLLMTSHATTNVWDNDKDISGLKLKGIQQQASIGFLTLLEHMRYCEVGWYLKNPMYPIWLLGSETHLTVLFSHVEELVIRDSPAMNAKHVFSQFDPEGNGFISSSLLQDVMRSLDLVADTEYVEIMKTKLDSEELGIITSSSFMETFFPEQPAEHPQSFSLYHCNALPQSNSGGKVRYLEGKAVLAEEVDTQFITDTTPIKLCLQTKWPSIEITWSNGITPSLN</sequence>
<keyword evidence="5 8" id="KW-0833">Ubl conjugation pathway</keyword>
<evidence type="ECO:0000313" key="11">
    <source>
        <dbReference type="EMBL" id="KAK3765924.1"/>
    </source>
</evidence>
<dbReference type="EMBL" id="JAWDGP010004263">
    <property type="protein sequence ID" value="KAK3765924.1"/>
    <property type="molecule type" value="Genomic_DNA"/>
</dbReference>
<evidence type="ECO:0000256" key="6">
    <source>
        <dbReference type="ARBA" id="ARBA00022801"/>
    </source>
</evidence>
<feature type="compositionally biased region" description="Polar residues" evidence="9">
    <location>
        <begin position="124"/>
        <end position="135"/>
    </location>
</feature>
<evidence type="ECO:0000256" key="8">
    <source>
        <dbReference type="RuleBase" id="RU367088"/>
    </source>
</evidence>
<keyword evidence="12" id="KW-1185">Reference proteome</keyword>
<dbReference type="Gene3D" id="1.10.238.10">
    <property type="entry name" value="EF-hand"/>
    <property type="match status" value="1"/>
</dbReference>
<reference evidence="11" key="1">
    <citation type="journal article" date="2023" name="G3 (Bethesda)">
        <title>A reference genome for the long-term kleptoplast-retaining sea slug Elysia crispata morphotype clarki.</title>
        <authorList>
            <person name="Eastman K.E."/>
            <person name="Pendleton A.L."/>
            <person name="Shaikh M.A."/>
            <person name="Suttiyut T."/>
            <person name="Ogas R."/>
            <person name="Tomko P."/>
            <person name="Gavelis G."/>
            <person name="Widhalm J.R."/>
            <person name="Wisecaver J.H."/>
        </authorList>
    </citation>
    <scope>NUCLEOTIDE SEQUENCE</scope>
    <source>
        <strain evidence="11">ECLA1</strain>
    </source>
</reference>
<keyword evidence="7 8" id="KW-0788">Thiol protease</keyword>
<comment type="catalytic activity">
    <reaction evidence="1 8">
        <text>Thiol-dependent hydrolysis of ester, thioester, amide, peptide and isopeptide bonds formed by the C-terminal Gly of ubiquitin (a 76-residue protein attached to proteins as an intracellular targeting signal).</text>
        <dbReference type="EC" id="3.4.19.12"/>
    </reaction>
</comment>
<organism evidence="11 12">
    <name type="scientific">Elysia crispata</name>
    <name type="common">lettuce slug</name>
    <dbReference type="NCBI Taxonomy" id="231223"/>
    <lineage>
        <taxon>Eukaryota</taxon>
        <taxon>Metazoa</taxon>
        <taxon>Spiralia</taxon>
        <taxon>Lophotrochozoa</taxon>
        <taxon>Mollusca</taxon>
        <taxon>Gastropoda</taxon>
        <taxon>Heterobranchia</taxon>
        <taxon>Euthyneura</taxon>
        <taxon>Panpulmonata</taxon>
        <taxon>Sacoglossa</taxon>
        <taxon>Placobranchoidea</taxon>
        <taxon>Plakobranchidae</taxon>
        <taxon>Elysia</taxon>
    </lineage>
</organism>
<comment type="function">
    <text evidence="2 8">Hydrolase that can remove 'Lys-48'-linked conjugated ubiquitin from proteins.</text>
</comment>
<feature type="domain" description="EF-hand" evidence="10">
    <location>
        <begin position="311"/>
        <end position="346"/>
    </location>
</feature>
<evidence type="ECO:0000256" key="1">
    <source>
        <dbReference type="ARBA" id="ARBA00000707"/>
    </source>
</evidence>
<evidence type="ECO:0000256" key="2">
    <source>
        <dbReference type="ARBA" id="ARBA00002107"/>
    </source>
</evidence>
<dbReference type="PROSITE" id="PS50222">
    <property type="entry name" value="EF_HAND_2"/>
    <property type="match status" value="1"/>
</dbReference>
<dbReference type="GO" id="GO:0071108">
    <property type="term" value="P:protein K48-linked deubiquitination"/>
    <property type="evidence" value="ECO:0007669"/>
    <property type="project" value="InterPro"/>
</dbReference>
<evidence type="ECO:0000313" key="12">
    <source>
        <dbReference type="Proteomes" id="UP001283361"/>
    </source>
</evidence>
<dbReference type="GO" id="GO:0005509">
    <property type="term" value="F:calcium ion binding"/>
    <property type="evidence" value="ECO:0007669"/>
    <property type="project" value="InterPro"/>
</dbReference>
<dbReference type="InterPro" id="IPR011992">
    <property type="entry name" value="EF-hand-dom_pair"/>
</dbReference>
<evidence type="ECO:0000256" key="4">
    <source>
        <dbReference type="ARBA" id="ARBA00022670"/>
    </source>
</evidence>
<dbReference type="InterPro" id="IPR025257">
    <property type="entry name" value="MINDY-3/4_CD"/>
</dbReference>
<dbReference type="EC" id="3.4.19.12" evidence="8"/>
<comment type="similarity">
    <text evidence="3 8">Belongs to the MINDY deubiquitinase family. FAM188 subfamily.</text>
</comment>
<gene>
    <name evidence="11" type="ORF">RRG08_002170</name>
</gene>
<proteinExistence type="inferred from homology"/>
<accession>A0AAE0ZAS2</accession>
<dbReference type="GO" id="GO:0006508">
    <property type="term" value="P:proteolysis"/>
    <property type="evidence" value="ECO:0007669"/>
    <property type="project" value="UniProtKB-KW"/>
</dbReference>
<evidence type="ECO:0000256" key="3">
    <source>
        <dbReference type="ARBA" id="ARBA00011074"/>
    </source>
</evidence>
<dbReference type="PANTHER" id="PTHR12473">
    <property type="entry name" value="UBIQUITIN CARBOXYL-TERMINAL HYDROLASE MINDY-4-RELATED"/>
    <property type="match status" value="1"/>
</dbReference>
<name>A0AAE0ZAS2_9GAST</name>
<dbReference type="SMART" id="SM01174">
    <property type="entry name" value="DUF4205"/>
    <property type="match status" value="1"/>
</dbReference>
<feature type="region of interest" description="Disordered" evidence="9">
    <location>
        <begin position="121"/>
        <end position="144"/>
    </location>
</feature>
<dbReference type="InterPro" id="IPR002048">
    <property type="entry name" value="EF_hand_dom"/>
</dbReference>
<keyword evidence="4 8" id="KW-0645">Protease</keyword>
<dbReference type="Pfam" id="PF13898">
    <property type="entry name" value="MINDY-3_4_CD"/>
    <property type="match status" value="1"/>
</dbReference>
<dbReference type="Proteomes" id="UP001283361">
    <property type="component" value="Unassembled WGS sequence"/>
</dbReference>
<comment type="caution">
    <text evidence="11">The sequence shown here is derived from an EMBL/GenBank/DDBJ whole genome shotgun (WGS) entry which is preliminary data.</text>
</comment>
<dbReference type="PANTHER" id="PTHR12473:SF17">
    <property type="entry name" value="UBIQUITIN CARBOXYL-TERMINAL HYDROLASE MINDY-3"/>
    <property type="match status" value="1"/>
</dbReference>
<keyword evidence="6 8" id="KW-0378">Hydrolase</keyword>
<dbReference type="InterPro" id="IPR039785">
    <property type="entry name" value="MINY3/4"/>
</dbReference>
<dbReference type="GO" id="GO:1990380">
    <property type="term" value="F:K48-linked deubiquitinase activity"/>
    <property type="evidence" value="ECO:0007669"/>
    <property type="project" value="UniProtKB-UniRule"/>
</dbReference>